<reference evidence="4" key="1">
    <citation type="journal article" date="2008" name="Nat. Genet.">
        <title>The Pristionchus pacificus genome provides a unique perspective on nematode lifestyle and parasitism.</title>
        <authorList>
            <person name="Dieterich C."/>
            <person name="Clifton S.W."/>
            <person name="Schuster L.N."/>
            <person name="Chinwalla A."/>
            <person name="Delehaunty K."/>
            <person name="Dinkelacker I."/>
            <person name="Fulton L."/>
            <person name="Fulton R."/>
            <person name="Godfrey J."/>
            <person name="Minx P."/>
            <person name="Mitreva M."/>
            <person name="Roeseler W."/>
            <person name="Tian H."/>
            <person name="Witte H."/>
            <person name="Yang S.P."/>
            <person name="Wilson R.K."/>
            <person name="Sommer R.J."/>
        </authorList>
    </citation>
    <scope>NUCLEOTIDE SEQUENCE [LARGE SCALE GENOMIC DNA]</scope>
    <source>
        <strain evidence="4">PS312</strain>
    </source>
</reference>
<protein>
    <submittedName>
        <fullName evidence="3">Uncharacterized protein</fullName>
    </submittedName>
</protein>
<feature type="signal peptide" evidence="2">
    <location>
        <begin position="1"/>
        <end position="16"/>
    </location>
</feature>
<dbReference type="EnsemblMetazoa" id="PPA29019.1">
    <property type="protein sequence ID" value="PPA29019.1"/>
    <property type="gene ID" value="WBGene00118573"/>
</dbReference>
<dbReference type="GO" id="GO:0000796">
    <property type="term" value="C:condensin complex"/>
    <property type="evidence" value="ECO:0000318"/>
    <property type="project" value="GO_Central"/>
</dbReference>
<keyword evidence="2" id="KW-0732">Signal</keyword>
<dbReference type="GO" id="GO:0007076">
    <property type="term" value="P:mitotic chromosome condensation"/>
    <property type="evidence" value="ECO:0000318"/>
    <property type="project" value="GO_Central"/>
</dbReference>
<dbReference type="AlphaFoldDB" id="A0A2A6CGK2"/>
<proteinExistence type="predicted"/>
<evidence type="ECO:0000313" key="4">
    <source>
        <dbReference type="Proteomes" id="UP000005239"/>
    </source>
</evidence>
<reference evidence="3" key="2">
    <citation type="submission" date="2022-06" db="UniProtKB">
        <authorList>
            <consortium name="EnsemblMetazoa"/>
        </authorList>
    </citation>
    <scope>IDENTIFICATION</scope>
    <source>
        <strain evidence="3">PS312</strain>
    </source>
</reference>
<dbReference type="GO" id="GO:0000785">
    <property type="term" value="C:chromatin"/>
    <property type="evidence" value="ECO:0000318"/>
    <property type="project" value="GO_Central"/>
</dbReference>
<dbReference type="OrthoDB" id="5792800at2759"/>
<accession>A0A2A6CGK2</accession>
<gene>
    <name evidence="3" type="primary">WBGene00118573</name>
</gene>
<name>A0A2A6CGK2_PRIPA</name>
<evidence type="ECO:0000256" key="2">
    <source>
        <dbReference type="SAM" id="SignalP"/>
    </source>
</evidence>
<feature type="compositionally biased region" description="Low complexity" evidence="1">
    <location>
        <begin position="108"/>
        <end position="126"/>
    </location>
</feature>
<dbReference type="Proteomes" id="UP000005239">
    <property type="component" value="Unassembled WGS sequence"/>
</dbReference>
<feature type="region of interest" description="Disordered" evidence="1">
    <location>
        <begin position="92"/>
        <end position="132"/>
    </location>
</feature>
<evidence type="ECO:0000256" key="1">
    <source>
        <dbReference type="SAM" id="MobiDB-lite"/>
    </source>
</evidence>
<feature type="region of interest" description="Disordered" evidence="1">
    <location>
        <begin position="173"/>
        <end position="210"/>
    </location>
</feature>
<sequence length="500" mass="54240">MWLVSVLLMSATLCDAAQNIPFLELLNSESVAAQLSQQTAQQTARNEKEIIMRNEAPQVKPITLDQRPSEIFGQAFTNLARPLKMQTFETVEHPERLLSPEGDRRRSPSTASSTSSSPDSSLHASLFPSKNATATKEIEDDLTRIDDLEKEIRELRDQLEKRKKGAEAAAAAAAEVGEVEETTTVKPKKKRSKKEKREKEHARAAAAKTAAITPIKSQVSIDESIQQAPTSGGTGNLFTDMFRAFGGSALMGAVMPKPSPKEERVGEIEIRRERMHGDTIFSALGNAPIQPEVAAAAAPVRAAAVPQPAPDVSPLMQLASAFLKRSSGTAPRTEGVGTSSLEGGIPTRQQPLPSIKEVLPMANENFGIPKGQGCLPFLGEFMQIAYGNCVKEADEAAYSTWSGELQSAVLSGKMDLLKASRESCKRGAEREQCNQLRQAISNCDIMDSLQVATSLQRNLKRCEEISGIVDQNPITMMHQIGNFVNGEFAHGFLNNFLGGR</sequence>
<organism evidence="3 4">
    <name type="scientific">Pristionchus pacificus</name>
    <name type="common">Parasitic nematode worm</name>
    <dbReference type="NCBI Taxonomy" id="54126"/>
    <lineage>
        <taxon>Eukaryota</taxon>
        <taxon>Metazoa</taxon>
        <taxon>Ecdysozoa</taxon>
        <taxon>Nematoda</taxon>
        <taxon>Chromadorea</taxon>
        <taxon>Rhabditida</taxon>
        <taxon>Rhabditina</taxon>
        <taxon>Diplogasteromorpha</taxon>
        <taxon>Diplogasteroidea</taxon>
        <taxon>Neodiplogasteridae</taxon>
        <taxon>Pristionchus</taxon>
    </lineage>
</organism>
<feature type="region of interest" description="Disordered" evidence="1">
    <location>
        <begin position="327"/>
        <end position="350"/>
    </location>
</feature>
<accession>A0A8R1UK52</accession>
<dbReference type="GO" id="GO:0003682">
    <property type="term" value="F:chromatin binding"/>
    <property type="evidence" value="ECO:0000318"/>
    <property type="project" value="GO_Central"/>
</dbReference>
<feature type="chain" id="PRO_5044005656" evidence="2">
    <location>
        <begin position="17"/>
        <end position="500"/>
    </location>
</feature>
<keyword evidence="4" id="KW-1185">Reference proteome</keyword>
<evidence type="ECO:0000313" key="3">
    <source>
        <dbReference type="EnsemblMetazoa" id="PPA29019.1"/>
    </source>
</evidence>
<dbReference type="GO" id="GO:0000793">
    <property type="term" value="C:condensed chromosome"/>
    <property type="evidence" value="ECO:0000318"/>
    <property type="project" value="GO_Central"/>
</dbReference>
<feature type="compositionally biased region" description="Basic and acidic residues" evidence="1">
    <location>
        <begin position="92"/>
        <end position="106"/>
    </location>
</feature>